<sequence>MAVLFHDLVRVFLRQPSQFLQQPGIMGIDFGGSLGLVVEDNGFLFVEGERFRL</sequence>
<gene>
    <name evidence="1" type="ORF">BACCAP_03960</name>
</gene>
<comment type="caution">
    <text evidence="1">The sequence shown here is derived from an EMBL/GenBank/DDBJ whole genome shotgun (WGS) entry which is preliminary data.</text>
</comment>
<evidence type="ECO:0000313" key="1">
    <source>
        <dbReference type="EMBL" id="EDM98299.1"/>
    </source>
</evidence>
<dbReference type="AlphaFoldDB" id="A6P0E9"/>
<keyword evidence="2" id="KW-1185">Reference proteome</keyword>
<protein>
    <submittedName>
        <fullName evidence="1">Uncharacterized protein</fullName>
    </submittedName>
</protein>
<proteinExistence type="predicted"/>
<dbReference type="STRING" id="411467.BACCAP_03960"/>
<dbReference type="Proteomes" id="UP000003639">
    <property type="component" value="Unassembled WGS sequence"/>
</dbReference>
<reference evidence="1 2" key="2">
    <citation type="submission" date="2007-06" db="EMBL/GenBank/DDBJ databases">
        <title>Draft genome sequence of Pseudoflavonifractor capillosus ATCC 29799.</title>
        <authorList>
            <person name="Sudarsanam P."/>
            <person name="Ley R."/>
            <person name="Guruge J."/>
            <person name="Turnbaugh P.J."/>
            <person name="Mahowald M."/>
            <person name="Liep D."/>
            <person name="Gordon J."/>
        </authorList>
    </citation>
    <scope>NUCLEOTIDE SEQUENCE [LARGE SCALE GENOMIC DNA]</scope>
    <source>
        <strain evidence="1 2">ATCC 29799</strain>
    </source>
</reference>
<name>A6P0E9_9FIRM</name>
<dbReference type="EMBL" id="AAXG02000041">
    <property type="protein sequence ID" value="EDM98299.1"/>
    <property type="molecule type" value="Genomic_DNA"/>
</dbReference>
<organism evidence="1 2">
    <name type="scientific">Pseudoflavonifractor capillosus ATCC 29799</name>
    <dbReference type="NCBI Taxonomy" id="411467"/>
    <lineage>
        <taxon>Bacteria</taxon>
        <taxon>Bacillati</taxon>
        <taxon>Bacillota</taxon>
        <taxon>Clostridia</taxon>
        <taxon>Eubacteriales</taxon>
        <taxon>Oscillospiraceae</taxon>
        <taxon>Pseudoflavonifractor</taxon>
    </lineage>
</organism>
<reference evidence="1 2" key="1">
    <citation type="submission" date="2007-04" db="EMBL/GenBank/DDBJ databases">
        <authorList>
            <person name="Fulton L."/>
            <person name="Clifton S."/>
            <person name="Fulton B."/>
            <person name="Xu J."/>
            <person name="Minx P."/>
            <person name="Pepin K.H."/>
            <person name="Johnson M."/>
            <person name="Thiruvilangam P."/>
            <person name="Bhonagiri V."/>
            <person name="Nash W.E."/>
            <person name="Mardis E.R."/>
            <person name="Wilson R.K."/>
        </authorList>
    </citation>
    <scope>NUCLEOTIDE SEQUENCE [LARGE SCALE GENOMIC DNA]</scope>
    <source>
        <strain evidence="1 2">ATCC 29799</strain>
    </source>
</reference>
<evidence type="ECO:0000313" key="2">
    <source>
        <dbReference type="Proteomes" id="UP000003639"/>
    </source>
</evidence>
<accession>A6P0E9</accession>